<dbReference type="EMBL" id="JARJCN010000086">
    <property type="protein sequence ID" value="KAJ7076005.1"/>
    <property type="molecule type" value="Genomic_DNA"/>
</dbReference>
<dbReference type="InterPro" id="IPR052980">
    <property type="entry name" value="Crinkler_effector"/>
</dbReference>
<proteinExistence type="predicted"/>
<dbReference type="PANTHER" id="PTHR33129:SF1">
    <property type="entry name" value="ATP-BINDING PROTEIN"/>
    <property type="match status" value="1"/>
</dbReference>
<organism evidence="1 2">
    <name type="scientific">Mycena belliarum</name>
    <dbReference type="NCBI Taxonomy" id="1033014"/>
    <lineage>
        <taxon>Eukaryota</taxon>
        <taxon>Fungi</taxon>
        <taxon>Dikarya</taxon>
        <taxon>Basidiomycota</taxon>
        <taxon>Agaricomycotina</taxon>
        <taxon>Agaricomycetes</taxon>
        <taxon>Agaricomycetidae</taxon>
        <taxon>Agaricales</taxon>
        <taxon>Marasmiineae</taxon>
        <taxon>Mycenaceae</taxon>
        <taxon>Mycena</taxon>
    </lineage>
</organism>
<dbReference type="AlphaFoldDB" id="A0AAD6XHZ8"/>
<dbReference type="Proteomes" id="UP001222325">
    <property type="component" value="Unassembled WGS sequence"/>
</dbReference>
<reference evidence="1" key="1">
    <citation type="submission" date="2023-03" db="EMBL/GenBank/DDBJ databases">
        <title>Massive genome expansion in bonnet fungi (Mycena s.s.) driven by repeated elements and novel gene families across ecological guilds.</title>
        <authorList>
            <consortium name="Lawrence Berkeley National Laboratory"/>
            <person name="Harder C.B."/>
            <person name="Miyauchi S."/>
            <person name="Viragh M."/>
            <person name="Kuo A."/>
            <person name="Thoen E."/>
            <person name="Andreopoulos B."/>
            <person name="Lu D."/>
            <person name="Skrede I."/>
            <person name="Drula E."/>
            <person name="Henrissat B."/>
            <person name="Morin E."/>
            <person name="Kohler A."/>
            <person name="Barry K."/>
            <person name="LaButti K."/>
            <person name="Morin E."/>
            <person name="Salamov A."/>
            <person name="Lipzen A."/>
            <person name="Mereny Z."/>
            <person name="Hegedus B."/>
            <person name="Baldrian P."/>
            <person name="Stursova M."/>
            <person name="Weitz H."/>
            <person name="Taylor A."/>
            <person name="Grigoriev I.V."/>
            <person name="Nagy L.G."/>
            <person name="Martin F."/>
            <person name="Kauserud H."/>
        </authorList>
    </citation>
    <scope>NUCLEOTIDE SEQUENCE</scope>
    <source>
        <strain evidence="1">CBHHK173m</strain>
    </source>
</reference>
<accession>A0AAD6XHZ8</accession>
<protein>
    <submittedName>
        <fullName evidence="1">Uncharacterized protein</fullName>
    </submittedName>
</protein>
<gene>
    <name evidence="1" type="ORF">B0H15DRAFT_607787</name>
</gene>
<name>A0AAD6XHZ8_9AGAR</name>
<comment type="caution">
    <text evidence="1">The sequence shown here is derived from an EMBL/GenBank/DDBJ whole genome shotgun (WGS) entry which is preliminary data.</text>
</comment>
<dbReference type="InterPro" id="IPR027417">
    <property type="entry name" value="P-loop_NTPase"/>
</dbReference>
<evidence type="ECO:0000313" key="2">
    <source>
        <dbReference type="Proteomes" id="UP001222325"/>
    </source>
</evidence>
<keyword evidence="2" id="KW-1185">Reference proteome</keyword>
<dbReference type="PANTHER" id="PTHR33129">
    <property type="entry name" value="PROTEIN KINASE DOMAIN-CONTAINING PROTEIN-RELATED"/>
    <property type="match status" value="1"/>
</dbReference>
<sequence>MPNPNVAKYEPRFGYGTPSSMNPLPGFQFVDKNTSYAELHRLLWRAPTPSPVTHEPSALAEYIDIWTGEDAMQVDSETDPEPTSRPASRKLRFIDLNKHPELCIASLDLLSEGPMVVREEYVDFMTHILQQRHSRKRRFFLTGQPGIGKSVGARFFLFWLLASGQSVFLVPETDAVYYFSETGVQRTSGHGTHTDNLDVKAAVQRSWVLIDVDLGTDPGAAEWYPPRSWLSPCATLVWTSSPRHERLRRFRSQWSASVWYMRPWLREEIMLAINVGKLDSAEVWARYCLSGPVARSLFSESDRADTNELDRVICQSFTKGLFSFATSPLQADEESSHRMYLVRPSESFDQNEVLFDRRQPTYGFLSTYITTRTVELIAQHAHNFHEWLASAFNQPATRGAAGKLVESLFHRMVVAGSADPFKLGGRPSELVLIGEASDFILEARTTLPPTPLYLLPQSQTFAALDAIIVTDTVLWLVQSTVSDRHSFNIKTILAILNRLQQQKIKVEQARLVYCLVGSDAKRVAIVGRSATEKLRALKTAKSGDRVRELGNSKTVMDRLLKFDVEGYWLETIDTLTRVWPADDSM</sequence>
<evidence type="ECO:0000313" key="1">
    <source>
        <dbReference type="EMBL" id="KAJ7076005.1"/>
    </source>
</evidence>
<dbReference type="SUPFAM" id="SSF52540">
    <property type="entry name" value="P-loop containing nucleoside triphosphate hydrolases"/>
    <property type="match status" value="1"/>
</dbReference>